<evidence type="ECO:0000313" key="2">
    <source>
        <dbReference type="Proteomes" id="UP000008207"/>
    </source>
</evidence>
<dbReference type="EMBL" id="CP001349">
    <property type="protein sequence ID" value="ACL57501.1"/>
    <property type="molecule type" value="Genomic_DNA"/>
</dbReference>
<protein>
    <submittedName>
        <fullName evidence="1">Uncharacterized protein</fullName>
    </submittedName>
</protein>
<dbReference type="HOGENOM" id="CLU_612249_0_0_5"/>
<dbReference type="Proteomes" id="UP000008207">
    <property type="component" value="Chromosome"/>
</dbReference>
<evidence type="ECO:0000313" key="1">
    <source>
        <dbReference type="EMBL" id="ACL57501.1"/>
    </source>
</evidence>
<reference evidence="1 2" key="1">
    <citation type="submission" date="2009-01" db="EMBL/GenBank/DDBJ databases">
        <title>Complete sequence of chromosome of Methylobacterium nodulans ORS 2060.</title>
        <authorList>
            <consortium name="US DOE Joint Genome Institute"/>
            <person name="Lucas S."/>
            <person name="Copeland A."/>
            <person name="Lapidus A."/>
            <person name="Glavina del Rio T."/>
            <person name="Dalin E."/>
            <person name="Tice H."/>
            <person name="Bruce D."/>
            <person name="Goodwin L."/>
            <person name="Pitluck S."/>
            <person name="Sims D."/>
            <person name="Brettin T."/>
            <person name="Detter J.C."/>
            <person name="Han C."/>
            <person name="Larimer F."/>
            <person name="Land M."/>
            <person name="Hauser L."/>
            <person name="Kyrpides N."/>
            <person name="Ivanova N."/>
            <person name="Marx C.J."/>
            <person name="Richardson P."/>
        </authorList>
    </citation>
    <scope>NUCLEOTIDE SEQUENCE [LARGE SCALE GENOMIC DNA]</scope>
    <source>
        <strain evidence="2">LMG 21967 / CNCM I-2342 / ORS 2060</strain>
    </source>
</reference>
<dbReference type="AlphaFoldDB" id="B8ICU0"/>
<keyword evidence="2" id="KW-1185">Reference proteome</keyword>
<sequence length="447" mass="49195">MIVTADFELTTVQIDGLRKAIVTYCALSDLEAALNRYPGSLGRAETIPEGQTFERIVQVCLDRIATDQALLVNSFLLRVLENRWSLDPLRREALRTAPILVRAPRKVEGQVTIVADALQALVDALPEKPRADHIGDPVIFTALCEIRDALVALARCFEAFEGLKGLHDGLHTLQVLGASWLDWSQAEEPPALLPTALALVHRAQQVATASQAGLPPEGVACQERCLRALDRAKTLLTSGQPDAIREARSQLRALLIAEMPHIDEILFGVSRDLPLKSFSAAFTKMSESRNLDRARDAAIDLADTLRRRLMEHAVWQATDLRLYQMEEHLYDPQLGWMVAVTPILTAVRTNLRAVSAAPNEIQSLTGPMSDALTQYEATVSPGAAPGEDDPAFARVRECFEDLRASVRGNFLEIDQLLKADFARCAVLKTKLDALLARVPPLCALWVP</sequence>
<dbReference type="KEGG" id="mno:Mnod_2532"/>
<dbReference type="STRING" id="460265.Mnod_2532"/>
<name>B8ICU0_METNO</name>
<gene>
    <name evidence="1" type="ordered locus">Mnod_2532</name>
</gene>
<accession>B8ICU0</accession>
<organism evidence="1 2">
    <name type="scientific">Methylobacterium nodulans (strain LMG 21967 / CNCM I-2342 / ORS 2060)</name>
    <dbReference type="NCBI Taxonomy" id="460265"/>
    <lineage>
        <taxon>Bacteria</taxon>
        <taxon>Pseudomonadati</taxon>
        <taxon>Pseudomonadota</taxon>
        <taxon>Alphaproteobacteria</taxon>
        <taxon>Hyphomicrobiales</taxon>
        <taxon>Methylobacteriaceae</taxon>
        <taxon>Methylobacterium</taxon>
    </lineage>
</organism>
<proteinExistence type="predicted"/>